<dbReference type="GO" id="GO:0055085">
    <property type="term" value="P:transmembrane transport"/>
    <property type="evidence" value="ECO:0007669"/>
    <property type="project" value="InterPro"/>
</dbReference>
<name>A0A4P6K270_KTERU</name>
<keyword evidence="6 7" id="KW-0472">Membrane</keyword>
<evidence type="ECO:0000256" key="4">
    <source>
        <dbReference type="ARBA" id="ARBA00022692"/>
    </source>
</evidence>
<dbReference type="Gene3D" id="1.10.3720.10">
    <property type="entry name" value="MetI-like"/>
    <property type="match status" value="1"/>
</dbReference>
<keyword evidence="5 7" id="KW-1133">Transmembrane helix</keyword>
<evidence type="ECO:0000256" key="1">
    <source>
        <dbReference type="ARBA" id="ARBA00004651"/>
    </source>
</evidence>
<dbReference type="InterPro" id="IPR035906">
    <property type="entry name" value="MetI-like_sf"/>
</dbReference>
<dbReference type="InterPro" id="IPR000515">
    <property type="entry name" value="MetI-like"/>
</dbReference>
<dbReference type="RefSeq" id="WP_129892861.1">
    <property type="nucleotide sequence ID" value="NZ_CP035758.1"/>
</dbReference>
<dbReference type="OrthoDB" id="31780at2"/>
<feature type="transmembrane region" description="Helical" evidence="7">
    <location>
        <begin position="12"/>
        <end position="32"/>
    </location>
</feature>
<dbReference type="PANTHER" id="PTHR32243">
    <property type="entry name" value="MALTOSE TRANSPORT SYSTEM PERMEASE-RELATED"/>
    <property type="match status" value="1"/>
</dbReference>
<feature type="transmembrane region" description="Helical" evidence="7">
    <location>
        <begin position="104"/>
        <end position="128"/>
    </location>
</feature>
<feature type="transmembrane region" description="Helical" evidence="7">
    <location>
        <begin position="71"/>
        <end position="92"/>
    </location>
</feature>
<dbReference type="Proteomes" id="UP000290365">
    <property type="component" value="Chromosome"/>
</dbReference>
<dbReference type="Pfam" id="PF00528">
    <property type="entry name" value="BPD_transp_1"/>
    <property type="match status" value="1"/>
</dbReference>
<keyword evidence="10" id="KW-1185">Reference proteome</keyword>
<dbReference type="PROSITE" id="PS50928">
    <property type="entry name" value="ABC_TM1"/>
    <property type="match status" value="1"/>
</dbReference>
<dbReference type="KEGG" id="kbs:EPA93_39835"/>
<sequence length="273" mass="29777">MVVRRAIASTSIYVLLIALGLFFLIPLAWPVLGSLNTSATLAVTWPKEVSLTNFITIIANGLVLEPFANSAIMAITTMVLVSLLAGLAAYPLSRYQFRFKAPLMYMILFTSALPILALVTPLYAMFVSLNLVDTLQGCILFFVASGLPFSIWLMKNFIDSVPVELEEAAWIDGASIWGSFLYVLLPMVAPGLAVVGVWSFLGAWTNFFIPLIILQSPELLPASVHIYTFFGSYGQVNYGQLAAYAMLYSLPAVALYTLVSRFFVRGMSGGLKG</sequence>
<keyword evidence="3" id="KW-1003">Cell membrane</keyword>
<proteinExistence type="inferred from homology"/>
<evidence type="ECO:0000256" key="5">
    <source>
        <dbReference type="ARBA" id="ARBA00022989"/>
    </source>
</evidence>
<keyword evidence="4 7" id="KW-0812">Transmembrane</keyword>
<accession>A0A4P6K270</accession>
<evidence type="ECO:0000256" key="6">
    <source>
        <dbReference type="ARBA" id="ARBA00023136"/>
    </source>
</evidence>
<dbReference type="InterPro" id="IPR050901">
    <property type="entry name" value="BP-dep_ABC_trans_perm"/>
</dbReference>
<feature type="domain" description="ABC transmembrane type-1" evidence="8">
    <location>
        <begin position="67"/>
        <end position="259"/>
    </location>
</feature>
<dbReference type="PANTHER" id="PTHR32243:SF18">
    <property type="entry name" value="INNER MEMBRANE ABC TRANSPORTER PERMEASE PROTEIN YCJP"/>
    <property type="match status" value="1"/>
</dbReference>
<gene>
    <name evidence="9" type="ORF">EPA93_39835</name>
</gene>
<reference evidence="9 10" key="1">
    <citation type="submission" date="2019-01" db="EMBL/GenBank/DDBJ databases">
        <title>Ktedonosporobacter rubrisoli SCAWS-G2.</title>
        <authorList>
            <person name="Huang Y."/>
            <person name="Yan B."/>
        </authorList>
    </citation>
    <scope>NUCLEOTIDE SEQUENCE [LARGE SCALE GENOMIC DNA]</scope>
    <source>
        <strain evidence="9 10">SCAWS-G2</strain>
    </source>
</reference>
<evidence type="ECO:0000259" key="8">
    <source>
        <dbReference type="PROSITE" id="PS50928"/>
    </source>
</evidence>
<dbReference type="EMBL" id="CP035758">
    <property type="protein sequence ID" value="QBD81800.1"/>
    <property type="molecule type" value="Genomic_DNA"/>
</dbReference>
<feature type="transmembrane region" description="Helical" evidence="7">
    <location>
        <begin position="134"/>
        <end position="154"/>
    </location>
</feature>
<protein>
    <submittedName>
        <fullName evidence="9">Carbohydrate ABC transporter permease</fullName>
    </submittedName>
</protein>
<evidence type="ECO:0000313" key="10">
    <source>
        <dbReference type="Proteomes" id="UP000290365"/>
    </source>
</evidence>
<dbReference type="AlphaFoldDB" id="A0A4P6K270"/>
<organism evidence="9 10">
    <name type="scientific">Ktedonosporobacter rubrisoli</name>
    <dbReference type="NCBI Taxonomy" id="2509675"/>
    <lineage>
        <taxon>Bacteria</taxon>
        <taxon>Bacillati</taxon>
        <taxon>Chloroflexota</taxon>
        <taxon>Ktedonobacteria</taxon>
        <taxon>Ktedonobacterales</taxon>
        <taxon>Ktedonosporobacteraceae</taxon>
        <taxon>Ktedonosporobacter</taxon>
    </lineage>
</organism>
<comment type="similarity">
    <text evidence="7">Belongs to the binding-protein-dependent transport system permease family.</text>
</comment>
<comment type="subcellular location">
    <subcellularLocation>
        <location evidence="1 7">Cell membrane</location>
        <topology evidence="1 7">Multi-pass membrane protein</topology>
    </subcellularLocation>
</comment>
<evidence type="ECO:0000256" key="2">
    <source>
        <dbReference type="ARBA" id="ARBA00022448"/>
    </source>
</evidence>
<evidence type="ECO:0000256" key="3">
    <source>
        <dbReference type="ARBA" id="ARBA00022475"/>
    </source>
</evidence>
<dbReference type="CDD" id="cd06261">
    <property type="entry name" value="TM_PBP2"/>
    <property type="match status" value="1"/>
</dbReference>
<dbReference type="GO" id="GO:0005886">
    <property type="term" value="C:plasma membrane"/>
    <property type="evidence" value="ECO:0007669"/>
    <property type="project" value="UniProtKB-SubCell"/>
</dbReference>
<feature type="transmembrane region" description="Helical" evidence="7">
    <location>
        <begin position="242"/>
        <end position="264"/>
    </location>
</feature>
<keyword evidence="2 7" id="KW-0813">Transport</keyword>
<dbReference type="SUPFAM" id="SSF161098">
    <property type="entry name" value="MetI-like"/>
    <property type="match status" value="1"/>
</dbReference>
<evidence type="ECO:0000256" key="7">
    <source>
        <dbReference type="RuleBase" id="RU363032"/>
    </source>
</evidence>
<evidence type="ECO:0000313" key="9">
    <source>
        <dbReference type="EMBL" id="QBD81800.1"/>
    </source>
</evidence>
<feature type="transmembrane region" description="Helical" evidence="7">
    <location>
        <begin position="175"/>
        <end position="201"/>
    </location>
</feature>